<dbReference type="InterPro" id="IPR029058">
    <property type="entry name" value="AB_hydrolase_fold"/>
</dbReference>
<evidence type="ECO:0000313" key="1">
    <source>
        <dbReference type="RefSeq" id="XP_016511665.1"/>
    </source>
</evidence>
<dbReference type="PANTHER" id="PTHR31479">
    <property type="entry name" value="ALPHA/BETA-HYDROLASES SUPERFAMILY PROTEIN"/>
    <property type="match status" value="1"/>
</dbReference>
<dbReference type="SUPFAM" id="SSF53474">
    <property type="entry name" value="alpha/beta-Hydrolases"/>
    <property type="match status" value="1"/>
</dbReference>
<dbReference type="STRING" id="4097.A0A1S4DDZ2"/>
<sequence>MNTYWSFRKKSMERNHSFHHHPKAFHVLGPQHISSPGWRELISSSWKDESYKRITMACFVQAVYLLELDRQENRSTETALAPQWLTPFKYKLVEVLVDERDGSIFAAVLEWDQTAALADFIPVRPTGAPKVVLAIRGTLLRNPTIRRDIEDDLRYLAWESLKGSFRFDRVLTDIKSIINIQGSKNVSITGHSLGAGFALEVYKALAADGTYIEAHLFNPPSVSLAMSFRILGGKAGFVWKRFKSMLPSNSQNLGKSADEAAAEVTESRITSELKQMLPMPHLYVNTGDYICYYYNYPDGGQNSIFHSNKEKEAKLRNGQTGVKLFVVSKGKQRFLEAHRLQQWWSDDLEFQMALNNSMLISRQLNSLYTINSSS</sequence>
<dbReference type="PANTHER" id="PTHR31479:SF21">
    <property type="entry name" value="FUNGAL LIPASE-LIKE DOMAIN-CONTAINING PROTEIN"/>
    <property type="match status" value="1"/>
</dbReference>
<dbReference type="KEGG" id="nta:107828804"/>
<protein>
    <submittedName>
        <fullName evidence="1">GDSL esterase/lipase At4g10955-like</fullName>
    </submittedName>
</protein>
<accession>A0A1S4DDZ2</accession>
<dbReference type="OrthoDB" id="1707188at2759"/>
<name>A0A1S4DDZ2_TOBAC</name>
<gene>
    <name evidence="1" type="primary">LOC107828804</name>
</gene>
<dbReference type="PaxDb" id="4097-A0A1S4DDZ2"/>
<dbReference type="Gene3D" id="3.40.50.1820">
    <property type="entry name" value="alpha/beta hydrolase"/>
    <property type="match status" value="1"/>
</dbReference>
<organism evidence="1">
    <name type="scientific">Nicotiana tabacum</name>
    <name type="common">Common tobacco</name>
    <dbReference type="NCBI Taxonomy" id="4097"/>
    <lineage>
        <taxon>Eukaryota</taxon>
        <taxon>Viridiplantae</taxon>
        <taxon>Streptophyta</taxon>
        <taxon>Embryophyta</taxon>
        <taxon>Tracheophyta</taxon>
        <taxon>Spermatophyta</taxon>
        <taxon>Magnoliopsida</taxon>
        <taxon>eudicotyledons</taxon>
        <taxon>Gunneridae</taxon>
        <taxon>Pentapetalae</taxon>
        <taxon>asterids</taxon>
        <taxon>lamiids</taxon>
        <taxon>Solanales</taxon>
        <taxon>Solanaceae</taxon>
        <taxon>Nicotianoideae</taxon>
        <taxon>Nicotianeae</taxon>
        <taxon>Nicotiana</taxon>
    </lineage>
</organism>
<dbReference type="AlphaFoldDB" id="A0A1S4DDZ2"/>
<dbReference type="RefSeq" id="XP_016511665.1">
    <property type="nucleotide sequence ID" value="XM_016656179.1"/>
</dbReference>
<proteinExistence type="predicted"/>
<reference evidence="1" key="1">
    <citation type="submission" date="2025-08" db="UniProtKB">
        <authorList>
            <consortium name="RefSeq"/>
        </authorList>
    </citation>
    <scope>IDENTIFICATION</scope>
</reference>
<dbReference type="OMA" id="LRYLAWE"/>